<dbReference type="SUPFAM" id="SSF51445">
    <property type="entry name" value="(Trans)glycosidases"/>
    <property type="match status" value="1"/>
</dbReference>
<feature type="chain" id="PRO_5042894270" evidence="2">
    <location>
        <begin position="20"/>
        <end position="338"/>
    </location>
</feature>
<dbReference type="GO" id="GO:0016787">
    <property type="term" value="F:hydrolase activity"/>
    <property type="evidence" value="ECO:0007669"/>
    <property type="project" value="UniProtKB-KW"/>
</dbReference>
<dbReference type="PANTHER" id="PTHR34154">
    <property type="entry name" value="ALKALI-SENSITIVE LINKAGE PROTEIN 1"/>
    <property type="match status" value="1"/>
</dbReference>
<keyword evidence="5" id="KW-1185">Reference proteome</keyword>
<evidence type="ECO:0000256" key="1">
    <source>
        <dbReference type="SAM" id="MobiDB-lite"/>
    </source>
</evidence>
<evidence type="ECO:0000313" key="5">
    <source>
        <dbReference type="Proteomes" id="UP001301958"/>
    </source>
</evidence>
<evidence type="ECO:0000313" key="4">
    <source>
        <dbReference type="EMBL" id="KAK4222027.1"/>
    </source>
</evidence>
<organism evidence="4 5">
    <name type="scientific">Podospora fimiseda</name>
    <dbReference type="NCBI Taxonomy" id="252190"/>
    <lineage>
        <taxon>Eukaryota</taxon>
        <taxon>Fungi</taxon>
        <taxon>Dikarya</taxon>
        <taxon>Ascomycota</taxon>
        <taxon>Pezizomycotina</taxon>
        <taxon>Sordariomycetes</taxon>
        <taxon>Sordariomycetidae</taxon>
        <taxon>Sordariales</taxon>
        <taxon>Podosporaceae</taxon>
        <taxon>Podospora</taxon>
    </lineage>
</organism>
<dbReference type="EMBL" id="MU865496">
    <property type="protein sequence ID" value="KAK4222027.1"/>
    <property type="molecule type" value="Genomic_DNA"/>
</dbReference>
<keyword evidence="2" id="KW-0732">Signal</keyword>
<protein>
    <submittedName>
        <fullName evidence="4">Glycosyl hydrolase catalytic core-domain-containing protein</fullName>
    </submittedName>
</protein>
<name>A0AAN6YSW7_9PEZI</name>
<dbReference type="InterPro" id="IPR024655">
    <property type="entry name" value="Asl1_glyco_hydro_catalytic"/>
</dbReference>
<dbReference type="AlphaFoldDB" id="A0AAN6YSW7"/>
<gene>
    <name evidence="4" type="ORF">QBC38DRAFT_513242</name>
</gene>
<reference evidence="4" key="1">
    <citation type="journal article" date="2023" name="Mol. Phylogenet. Evol.">
        <title>Genome-scale phylogeny and comparative genomics of the fungal order Sordariales.</title>
        <authorList>
            <person name="Hensen N."/>
            <person name="Bonometti L."/>
            <person name="Westerberg I."/>
            <person name="Brannstrom I.O."/>
            <person name="Guillou S."/>
            <person name="Cros-Aarteil S."/>
            <person name="Calhoun S."/>
            <person name="Haridas S."/>
            <person name="Kuo A."/>
            <person name="Mondo S."/>
            <person name="Pangilinan J."/>
            <person name="Riley R."/>
            <person name="LaButti K."/>
            <person name="Andreopoulos B."/>
            <person name="Lipzen A."/>
            <person name="Chen C."/>
            <person name="Yan M."/>
            <person name="Daum C."/>
            <person name="Ng V."/>
            <person name="Clum A."/>
            <person name="Steindorff A."/>
            <person name="Ohm R.A."/>
            <person name="Martin F."/>
            <person name="Silar P."/>
            <person name="Natvig D.O."/>
            <person name="Lalanne C."/>
            <person name="Gautier V."/>
            <person name="Ament-Velasquez S.L."/>
            <person name="Kruys A."/>
            <person name="Hutchinson M.I."/>
            <person name="Powell A.J."/>
            <person name="Barry K."/>
            <person name="Miller A.N."/>
            <person name="Grigoriev I.V."/>
            <person name="Debuchy R."/>
            <person name="Gladieux P."/>
            <person name="Hiltunen Thoren M."/>
            <person name="Johannesson H."/>
        </authorList>
    </citation>
    <scope>NUCLEOTIDE SEQUENCE</scope>
    <source>
        <strain evidence="4">CBS 990.96</strain>
    </source>
</reference>
<dbReference type="PANTHER" id="PTHR34154:SF3">
    <property type="entry name" value="ALKALI-SENSITIVE LINKAGE PROTEIN 1"/>
    <property type="match status" value="1"/>
</dbReference>
<feature type="region of interest" description="Disordered" evidence="1">
    <location>
        <begin position="19"/>
        <end position="44"/>
    </location>
</feature>
<dbReference type="Pfam" id="PF11790">
    <property type="entry name" value="Glyco_hydro_cc"/>
    <property type="match status" value="1"/>
</dbReference>
<feature type="domain" description="Asl1-like glycosyl hydrolase catalytic" evidence="3">
    <location>
        <begin position="39"/>
        <end position="279"/>
    </location>
</feature>
<dbReference type="Gene3D" id="3.20.20.80">
    <property type="entry name" value="Glycosidases"/>
    <property type="match status" value="1"/>
</dbReference>
<evidence type="ECO:0000256" key="2">
    <source>
        <dbReference type="SAM" id="SignalP"/>
    </source>
</evidence>
<dbReference type="InterPro" id="IPR017853">
    <property type="entry name" value="GH"/>
</dbReference>
<dbReference type="Proteomes" id="UP001301958">
    <property type="component" value="Unassembled WGS sequence"/>
</dbReference>
<evidence type="ECO:0000259" key="3">
    <source>
        <dbReference type="Pfam" id="PF11790"/>
    </source>
</evidence>
<dbReference type="GO" id="GO:0009277">
    <property type="term" value="C:fungal-type cell wall"/>
    <property type="evidence" value="ECO:0007669"/>
    <property type="project" value="TreeGrafter"/>
</dbReference>
<accession>A0AAN6YSW7</accession>
<comment type="caution">
    <text evidence="4">The sequence shown here is derived from an EMBL/GenBank/DDBJ whole genome shotgun (WGS) entry which is preliminary data.</text>
</comment>
<dbReference type="GO" id="GO:0071966">
    <property type="term" value="P:fungal-type cell wall polysaccharide metabolic process"/>
    <property type="evidence" value="ECO:0007669"/>
    <property type="project" value="TreeGrafter"/>
</dbReference>
<proteinExistence type="predicted"/>
<dbReference type="InterPro" id="IPR053183">
    <property type="entry name" value="ASL1"/>
</dbReference>
<sequence length="338" mass="38128">MRLLTTATILSLFLSSSSAQTTGKNPKRGLVSTPNPDFARDDPKWTNNSSPLSWYHNFDRIPLPAYDKFPQSEFEYVPTMWGMYSDKGDDTYFLGNITQLSKSRKIFHVLTFNLPDLLFEHGGSQMEPKVAAKVWIKNILPLREEHGVKVALPTVSDPRNGWLDPFLGNCTALNKGKECEYDFVSMHSFGKFEHLKENIGKWESKFPGKPIWVTEVGYNDQDLFTTQDFYNKSIEYMENSTIVERYAWFGAFRSELSNVGPNMAMLDKVGDFTQIGAWYMGQNMTVKTIDKVNSANADVCTLENPCGGSKKSAGVKVMDEQRIWVAAGATLFGMLLLA</sequence>
<keyword evidence="4" id="KW-0378">Hydrolase</keyword>
<reference evidence="4" key="2">
    <citation type="submission" date="2023-05" db="EMBL/GenBank/DDBJ databases">
        <authorList>
            <consortium name="Lawrence Berkeley National Laboratory"/>
            <person name="Steindorff A."/>
            <person name="Hensen N."/>
            <person name="Bonometti L."/>
            <person name="Westerberg I."/>
            <person name="Brannstrom I.O."/>
            <person name="Guillou S."/>
            <person name="Cros-Aarteil S."/>
            <person name="Calhoun S."/>
            <person name="Haridas S."/>
            <person name="Kuo A."/>
            <person name="Mondo S."/>
            <person name="Pangilinan J."/>
            <person name="Riley R."/>
            <person name="Labutti K."/>
            <person name="Andreopoulos B."/>
            <person name="Lipzen A."/>
            <person name="Chen C."/>
            <person name="Yanf M."/>
            <person name="Daum C."/>
            <person name="Ng V."/>
            <person name="Clum A."/>
            <person name="Ohm R."/>
            <person name="Martin F."/>
            <person name="Silar P."/>
            <person name="Natvig D."/>
            <person name="Lalanne C."/>
            <person name="Gautier V."/>
            <person name="Ament-Velasquez S.L."/>
            <person name="Kruys A."/>
            <person name="Hutchinson M.I."/>
            <person name="Powell A.J."/>
            <person name="Barry K."/>
            <person name="Miller A.N."/>
            <person name="Grigoriev I.V."/>
            <person name="Debuchy R."/>
            <person name="Gladieux P."/>
            <person name="Thoren M.H."/>
            <person name="Johannesson H."/>
        </authorList>
    </citation>
    <scope>NUCLEOTIDE SEQUENCE</scope>
    <source>
        <strain evidence="4">CBS 990.96</strain>
    </source>
</reference>
<feature type="signal peptide" evidence="2">
    <location>
        <begin position="1"/>
        <end position="19"/>
    </location>
</feature>